<proteinExistence type="inferred from homology"/>
<keyword evidence="3" id="KW-1003">Cell membrane</keyword>
<dbReference type="KEGG" id="pbap:Pla133_36770"/>
<protein>
    <submittedName>
        <fullName evidence="9">Phosphate-import permease protein PhnE</fullName>
    </submittedName>
</protein>
<keyword evidence="4 7" id="KW-0812">Transmembrane</keyword>
<keyword evidence="6 7" id="KW-0472">Membrane</keyword>
<comment type="subcellular location">
    <subcellularLocation>
        <location evidence="1 7">Cell membrane</location>
        <topology evidence="1 7">Multi-pass membrane protein</topology>
    </subcellularLocation>
</comment>
<evidence type="ECO:0000256" key="3">
    <source>
        <dbReference type="ARBA" id="ARBA00022475"/>
    </source>
</evidence>
<evidence type="ECO:0000256" key="2">
    <source>
        <dbReference type="ARBA" id="ARBA00022448"/>
    </source>
</evidence>
<dbReference type="SUPFAM" id="SSF161098">
    <property type="entry name" value="MetI-like"/>
    <property type="match status" value="1"/>
</dbReference>
<dbReference type="PROSITE" id="PS50928">
    <property type="entry name" value="ABC_TM1"/>
    <property type="match status" value="1"/>
</dbReference>
<dbReference type="AlphaFoldDB" id="A0A518BNM4"/>
<feature type="transmembrane region" description="Helical" evidence="7">
    <location>
        <begin position="82"/>
        <end position="104"/>
    </location>
</feature>
<comment type="similarity">
    <text evidence="7">Belongs to the binding-protein-dependent transport system permease family.</text>
</comment>
<evidence type="ECO:0000313" key="10">
    <source>
        <dbReference type="Proteomes" id="UP000316921"/>
    </source>
</evidence>
<dbReference type="PANTHER" id="PTHR30043">
    <property type="entry name" value="PHOSPHONATES TRANSPORT SYSTEM PERMEASE PROTEIN"/>
    <property type="match status" value="1"/>
</dbReference>
<evidence type="ECO:0000256" key="4">
    <source>
        <dbReference type="ARBA" id="ARBA00022692"/>
    </source>
</evidence>
<feature type="domain" description="ABC transmembrane type-1" evidence="8">
    <location>
        <begin position="83"/>
        <end position="275"/>
    </location>
</feature>
<feature type="transmembrane region" description="Helical" evidence="7">
    <location>
        <begin position="16"/>
        <end position="34"/>
    </location>
</feature>
<keyword evidence="5 7" id="KW-1133">Transmembrane helix</keyword>
<dbReference type="EMBL" id="CP036287">
    <property type="protein sequence ID" value="QDU68578.1"/>
    <property type="molecule type" value="Genomic_DNA"/>
</dbReference>
<dbReference type="Pfam" id="PF00528">
    <property type="entry name" value="BPD_transp_1"/>
    <property type="match status" value="1"/>
</dbReference>
<dbReference type="RefSeq" id="WP_145067704.1">
    <property type="nucleotide sequence ID" value="NZ_CP036287.1"/>
</dbReference>
<organism evidence="9 10">
    <name type="scientific">Engelhardtia mirabilis</name>
    <dbReference type="NCBI Taxonomy" id="2528011"/>
    <lineage>
        <taxon>Bacteria</taxon>
        <taxon>Pseudomonadati</taxon>
        <taxon>Planctomycetota</taxon>
        <taxon>Planctomycetia</taxon>
        <taxon>Planctomycetia incertae sedis</taxon>
        <taxon>Engelhardtia</taxon>
    </lineage>
</organism>
<reference evidence="9 10" key="1">
    <citation type="submission" date="2019-02" db="EMBL/GenBank/DDBJ databases">
        <title>Deep-cultivation of Planctomycetes and their phenomic and genomic characterization uncovers novel biology.</title>
        <authorList>
            <person name="Wiegand S."/>
            <person name="Jogler M."/>
            <person name="Boedeker C."/>
            <person name="Pinto D."/>
            <person name="Vollmers J."/>
            <person name="Rivas-Marin E."/>
            <person name="Kohn T."/>
            <person name="Peeters S.H."/>
            <person name="Heuer A."/>
            <person name="Rast P."/>
            <person name="Oberbeckmann S."/>
            <person name="Bunk B."/>
            <person name="Jeske O."/>
            <person name="Meyerdierks A."/>
            <person name="Storesund J.E."/>
            <person name="Kallscheuer N."/>
            <person name="Luecker S."/>
            <person name="Lage O.M."/>
            <person name="Pohl T."/>
            <person name="Merkel B.J."/>
            <person name="Hornburger P."/>
            <person name="Mueller R.-W."/>
            <person name="Bruemmer F."/>
            <person name="Labrenz M."/>
            <person name="Spormann A.M."/>
            <person name="Op den Camp H."/>
            <person name="Overmann J."/>
            <person name="Amann R."/>
            <person name="Jetten M.S.M."/>
            <person name="Mascher T."/>
            <person name="Medema M.H."/>
            <person name="Devos D.P."/>
            <person name="Kaster A.-K."/>
            <person name="Ovreas L."/>
            <person name="Rohde M."/>
            <person name="Galperin M.Y."/>
            <person name="Jogler C."/>
        </authorList>
    </citation>
    <scope>NUCLEOTIDE SEQUENCE [LARGE SCALE GENOMIC DNA]</scope>
    <source>
        <strain evidence="9 10">Pla133</strain>
    </source>
</reference>
<feature type="transmembrane region" description="Helical" evidence="7">
    <location>
        <begin position="222"/>
        <end position="240"/>
    </location>
</feature>
<gene>
    <name evidence="9" type="primary">phnE_1</name>
    <name evidence="9" type="ORF">Pla133_36770</name>
</gene>
<sequence>MSAGFTARPLLGRRSATVLAALGLGVIAWFQLGLTLDDLLPDPARGATARAFATAALHPAFDYQGDFVPAAAPPFWRGVAAAALRTVVFAAGGMFLAVIGGLVLGMLASASWWRTAGAGPLGGRLRPVGLVAARVTIAGLRSVHELLWAVLFLAALGVSPAAGAIAIAIPYAGTLAKVFSEQVDEVPRDASRAMGALGAGGTLQFTCGLLPRAARQMASFTFYQFECSVRAAAVLGFFGFPTLGQKIAASFANGNYGEVWSYLYALIALVLTIEMWSARLRSGRSVR</sequence>
<feature type="transmembrane region" description="Helical" evidence="7">
    <location>
        <begin position="146"/>
        <end position="173"/>
    </location>
</feature>
<keyword evidence="10" id="KW-1185">Reference proteome</keyword>
<evidence type="ECO:0000256" key="7">
    <source>
        <dbReference type="RuleBase" id="RU363032"/>
    </source>
</evidence>
<evidence type="ECO:0000256" key="1">
    <source>
        <dbReference type="ARBA" id="ARBA00004651"/>
    </source>
</evidence>
<dbReference type="PANTHER" id="PTHR30043:SF1">
    <property type="entry name" value="ABC TRANSPORT SYSTEM PERMEASE PROTEIN P69"/>
    <property type="match status" value="1"/>
</dbReference>
<accession>A0A518BNM4</accession>
<keyword evidence="2 7" id="KW-0813">Transport</keyword>
<feature type="transmembrane region" description="Helical" evidence="7">
    <location>
        <begin position="260"/>
        <end position="278"/>
    </location>
</feature>
<dbReference type="GO" id="GO:0055085">
    <property type="term" value="P:transmembrane transport"/>
    <property type="evidence" value="ECO:0007669"/>
    <property type="project" value="InterPro"/>
</dbReference>
<dbReference type="InterPro" id="IPR000515">
    <property type="entry name" value="MetI-like"/>
</dbReference>
<evidence type="ECO:0000256" key="5">
    <source>
        <dbReference type="ARBA" id="ARBA00022989"/>
    </source>
</evidence>
<dbReference type="InterPro" id="IPR035906">
    <property type="entry name" value="MetI-like_sf"/>
</dbReference>
<name>A0A518BNM4_9BACT</name>
<dbReference type="GO" id="GO:0005886">
    <property type="term" value="C:plasma membrane"/>
    <property type="evidence" value="ECO:0007669"/>
    <property type="project" value="UniProtKB-SubCell"/>
</dbReference>
<evidence type="ECO:0000313" key="9">
    <source>
        <dbReference type="EMBL" id="QDU68578.1"/>
    </source>
</evidence>
<evidence type="ECO:0000256" key="6">
    <source>
        <dbReference type="ARBA" id="ARBA00023136"/>
    </source>
</evidence>
<dbReference type="Gene3D" id="1.10.3720.10">
    <property type="entry name" value="MetI-like"/>
    <property type="match status" value="1"/>
</dbReference>
<evidence type="ECO:0000259" key="8">
    <source>
        <dbReference type="PROSITE" id="PS50928"/>
    </source>
</evidence>
<dbReference type="Proteomes" id="UP000316921">
    <property type="component" value="Chromosome"/>
</dbReference>